<keyword evidence="4" id="KW-0436">Ligase</keyword>
<accession>A0ABV6C4D6</accession>
<evidence type="ECO:0000259" key="3">
    <source>
        <dbReference type="Pfam" id="PF08245"/>
    </source>
</evidence>
<feature type="domain" description="Mur ligase N-terminal catalytic" evidence="2">
    <location>
        <begin position="13"/>
        <end position="110"/>
    </location>
</feature>
<dbReference type="Pfam" id="PF08245">
    <property type="entry name" value="Mur_ligase_M"/>
    <property type="match status" value="1"/>
</dbReference>
<proteinExistence type="predicted"/>
<dbReference type="InterPro" id="IPR050061">
    <property type="entry name" value="MurCDEF_pg_biosynth"/>
</dbReference>
<dbReference type="RefSeq" id="WP_377790163.1">
    <property type="nucleotide sequence ID" value="NZ_JBHLYQ010000115.1"/>
</dbReference>
<name>A0ABV6C4D6_9ACTN</name>
<dbReference type="SUPFAM" id="SSF53623">
    <property type="entry name" value="MurD-like peptide ligases, catalytic domain"/>
    <property type="match status" value="1"/>
</dbReference>
<dbReference type="Pfam" id="PF01225">
    <property type="entry name" value="Mur_ligase"/>
    <property type="match status" value="1"/>
</dbReference>
<organism evidence="4 5">
    <name type="scientific">Aciditerrimonas ferrireducens</name>
    <dbReference type="NCBI Taxonomy" id="667306"/>
    <lineage>
        <taxon>Bacteria</taxon>
        <taxon>Bacillati</taxon>
        <taxon>Actinomycetota</taxon>
        <taxon>Acidimicrobiia</taxon>
        <taxon>Acidimicrobiales</taxon>
        <taxon>Acidimicrobiaceae</taxon>
        <taxon>Aciditerrimonas</taxon>
    </lineage>
</organism>
<keyword evidence="1" id="KW-1133">Transmembrane helix</keyword>
<feature type="domain" description="Mur ligase central" evidence="3">
    <location>
        <begin position="116"/>
        <end position="298"/>
    </location>
</feature>
<keyword evidence="1" id="KW-0812">Transmembrane</keyword>
<dbReference type="GO" id="GO:0016874">
    <property type="term" value="F:ligase activity"/>
    <property type="evidence" value="ECO:0007669"/>
    <property type="project" value="UniProtKB-KW"/>
</dbReference>
<evidence type="ECO:0000256" key="1">
    <source>
        <dbReference type="SAM" id="Phobius"/>
    </source>
</evidence>
<dbReference type="EMBL" id="JBHLYQ010000115">
    <property type="protein sequence ID" value="MFC0082560.1"/>
    <property type="molecule type" value="Genomic_DNA"/>
</dbReference>
<sequence>MSAEVLDLSRPRRIHLVGVGGAGMSAYAVVLAAMGHQVTGSDLKESASTQRLQAAGVQVMIGHDPSNLGEAELLARSTAVPDQNPEIQAARVKGIPVLDRAELLAAICRLRRVLAVTGTHGKTTTTSMAALALVEAGLRPSFLIGGDLNEVGTNAVWDEGEWLVVEADESDGTFLALDPAIGVVTSVDLDHLDHYGTEEALHAAFAAFVERAGQAVLWAEDPGVARLVDQFAATGEAPPRLLTVGGAGRAAIVVEAVVEPPGPGRLRVAWPDGTTLATVLAVPGAHNLTNAALAAVAARA</sequence>
<dbReference type="InterPro" id="IPR013221">
    <property type="entry name" value="Mur_ligase_cen"/>
</dbReference>
<dbReference type="SUPFAM" id="SSF51984">
    <property type="entry name" value="MurCD N-terminal domain"/>
    <property type="match status" value="1"/>
</dbReference>
<gene>
    <name evidence="4" type="ORF">ACFFRE_10500</name>
</gene>
<feature type="transmembrane region" description="Helical" evidence="1">
    <location>
        <begin position="14"/>
        <end position="34"/>
    </location>
</feature>
<reference evidence="4 5" key="1">
    <citation type="submission" date="2024-09" db="EMBL/GenBank/DDBJ databases">
        <authorList>
            <person name="Sun Q."/>
            <person name="Mori K."/>
        </authorList>
    </citation>
    <scope>NUCLEOTIDE SEQUENCE [LARGE SCALE GENOMIC DNA]</scope>
    <source>
        <strain evidence="4 5">JCM 15389</strain>
    </source>
</reference>
<dbReference type="InterPro" id="IPR036565">
    <property type="entry name" value="Mur-like_cat_sf"/>
</dbReference>
<keyword evidence="5" id="KW-1185">Reference proteome</keyword>
<dbReference type="PANTHER" id="PTHR43445">
    <property type="entry name" value="UDP-N-ACETYLMURAMATE--L-ALANINE LIGASE-RELATED"/>
    <property type="match status" value="1"/>
</dbReference>
<dbReference type="InterPro" id="IPR000713">
    <property type="entry name" value="Mur_ligase_N"/>
</dbReference>
<dbReference type="PANTHER" id="PTHR43445:SF3">
    <property type="entry name" value="UDP-N-ACETYLMURAMATE--L-ALANINE LIGASE"/>
    <property type="match status" value="1"/>
</dbReference>
<protein>
    <submittedName>
        <fullName evidence="4">Mur ligase domain-containing protein</fullName>
    </submittedName>
</protein>
<evidence type="ECO:0000313" key="5">
    <source>
        <dbReference type="Proteomes" id="UP001589788"/>
    </source>
</evidence>
<evidence type="ECO:0000313" key="4">
    <source>
        <dbReference type="EMBL" id="MFC0082560.1"/>
    </source>
</evidence>
<dbReference type="Gene3D" id="3.40.50.720">
    <property type="entry name" value="NAD(P)-binding Rossmann-like Domain"/>
    <property type="match status" value="1"/>
</dbReference>
<dbReference type="Gene3D" id="3.40.1190.10">
    <property type="entry name" value="Mur-like, catalytic domain"/>
    <property type="match status" value="1"/>
</dbReference>
<feature type="non-terminal residue" evidence="4">
    <location>
        <position position="300"/>
    </location>
</feature>
<evidence type="ECO:0000259" key="2">
    <source>
        <dbReference type="Pfam" id="PF01225"/>
    </source>
</evidence>
<keyword evidence="1" id="KW-0472">Membrane</keyword>
<comment type="caution">
    <text evidence="4">The sequence shown here is derived from an EMBL/GenBank/DDBJ whole genome shotgun (WGS) entry which is preliminary data.</text>
</comment>
<dbReference type="Proteomes" id="UP001589788">
    <property type="component" value="Unassembled WGS sequence"/>
</dbReference>